<dbReference type="InterPro" id="IPR002347">
    <property type="entry name" value="SDR_fam"/>
</dbReference>
<dbReference type="InterPro" id="IPR057326">
    <property type="entry name" value="KR_dom"/>
</dbReference>
<feature type="domain" description="Ketoreductase" evidence="3">
    <location>
        <begin position="8"/>
        <end position="192"/>
    </location>
</feature>
<dbReference type="SMART" id="SM00822">
    <property type="entry name" value="PKS_KR"/>
    <property type="match status" value="1"/>
</dbReference>
<evidence type="ECO:0000259" key="3">
    <source>
        <dbReference type="SMART" id="SM00822"/>
    </source>
</evidence>
<evidence type="ECO:0000313" key="5">
    <source>
        <dbReference type="Proteomes" id="UP000198546"/>
    </source>
</evidence>
<dbReference type="Pfam" id="PF13561">
    <property type="entry name" value="adh_short_C2"/>
    <property type="match status" value="1"/>
</dbReference>
<dbReference type="SUPFAM" id="SSF51735">
    <property type="entry name" value="NAD(P)-binding Rossmann-fold domains"/>
    <property type="match status" value="1"/>
</dbReference>
<dbReference type="PANTHER" id="PTHR42760:SF133">
    <property type="entry name" value="3-OXOACYL-[ACYL-CARRIER-PROTEIN] REDUCTASE"/>
    <property type="match status" value="1"/>
</dbReference>
<dbReference type="InterPro" id="IPR020904">
    <property type="entry name" value="Sc_DH/Rdtase_CS"/>
</dbReference>
<name>A0A1G6ZFJ0_9ACTN</name>
<dbReference type="AlphaFoldDB" id="A0A1G6ZFJ0"/>
<reference evidence="4 5" key="1">
    <citation type="submission" date="2016-10" db="EMBL/GenBank/DDBJ databases">
        <authorList>
            <person name="de Groot N.N."/>
        </authorList>
    </citation>
    <scope>NUCLEOTIDE SEQUENCE [LARGE SCALE GENOMIC DNA]</scope>
    <source>
        <strain evidence="4 5">MON 2.2</strain>
    </source>
</reference>
<dbReference type="STRING" id="675864.SAMN04489747_2280"/>
<keyword evidence="2" id="KW-0560">Oxidoreductase</keyword>
<dbReference type="GO" id="GO:0016616">
    <property type="term" value="F:oxidoreductase activity, acting on the CH-OH group of donors, NAD or NADP as acceptor"/>
    <property type="evidence" value="ECO:0007669"/>
    <property type="project" value="TreeGrafter"/>
</dbReference>
<sequence length="255" mass="26142">MHTFPAERTAVVTGAASPRGIGRATAHRLAGAGWSIGLLDVDGDACAELAEEISRGSGVAAAGVGVDVSDAAAVRAAVDRLEAGLPPVVGLVNVAGVSSPTPYLELEDDEWHRVLRINLDGVHHVTSRVAQSMVRGGVGRVVSISSVSAQRGGGTFSKTPYSVSKAGVIGLTRALARELGPHGITVNAIAPGPIDTDIMGGRLSEERKVELVADLLVDRVGTTEDIAGAVSFLLAEESGFITGHTLNVDGGLYMH</sequence>
<evidence type="ECO:0000256" key="1">
    <source>
        <dbReference type="ARBA" id="ARBA00006484"/>
    </source>
</evidence>
<accession>A0A1G6ZFJ0</accession>
<dbReference type="PANTHER" id="PTHR42760">
    <property type="entry name" value="SHORT-CHAIN DEHYDROGENASES/REDUCTASES FAMILY MEMBER"/>
    <property type="match status" value="1"/>
</dbReference>
<organism evidence="4 5">
    <name type="scientific">Auraticoccus monumenti</name>
    <dbReference type="NCBI Taxonomy" id="675864"/>
    <lineage>
        <taxon>Bacteria</taxon>
        <taxon>Bacillati</taxon>
        <taxon>Actinomycetota</taxon>
        <taxon>Actinomycetes</taxon>
        <taxon>Propionibacteriales</taxon>
        <taxon>Propionibacteriaceae</taxon>
        <taxon>Auraticoccus</taxon>
    </lineage>
</organism>
<comment type="similarity">
    <text evidence="1">Belongs to the short-chain dehydrogenases/reductases (SDR) family.</text>
</comment>
<dbReference type="InterPro" id="IPR036291">
    <property type="entry name" value="NAD(P)-bd_dom_sf"/>
</dbReference>
<dbReference type="OrthoDB" id="7064009at2"/>
<proteinExistence type="inferred from homology"/>
<dbReference type="PROSITE" id="PS00061">
    <property type="entry name" value="ADH_SHORT"/>
    <property type="match status" value="1"/>
</dbReference>
<dbReference type="PRINTS" id="PR00081">
    <property type="entry name" value="GDHRDH"/>
</dbReference>
<dbReference type="RefSeq" id="WP_090593611.1">
    <property type="nucleotide sequence ID" value="NZ_LT629688.1"/>
</dbReference>
<evidence type="ECO:0000256" key="2">
    <source>
        <dbReference type="ARBA" id="ARBA00023002"/>
    </source>
</evidence>
<dbReference type="Gene3D" id="3.40.50.720">
    <property type="entry name" value="NAD(P)-binding Rossmann-like Domain"/>
    <property type="match status" value="1"/>
</dbReference>
<dbReference type="EMBL" id="LT629688">
    <property type="protein sequence ID" value="SDE01419.1"/>
    <property type="molecule type" value="Genomic_DNA"/>
</dbReference>
<protein>
    <submittedName>
        <fullName evidence="4">NAD(P)-dependent dehydrogenase, short-chain alcohol dehydrogenase family</fullName>
    </submittedName>
</protein>
<dbReference type="PRINTS" id="PR00080">
    <property type="entry name" value="SDRFAMILY"/>
</dbReference>
<gene>
    <name evidence="4" type="ORF">SAMN04489747_2280</name>
</gene>
<dbReference type="FunFam" id="3.40.50.720:FF:000173">
    <property type="entry name" value="3-oxoacyl-[acyl-carrier protein] reductase"/>
    <property type="match status" value="1"/>
</dbReference>
<evidence type="ECO:0000313" key="4">
    <source>
        <dbReference type="EMBL" id="SDE01419.1"/>
    </source>
</evidence>
<dbReference type="Proteomes" id="UP000198546">
    <property type="component" value="Chromosome i"/>
</dbReference>
<keyword evidence="5" id="KW-1185">Reference proteome</keyword>